<name>A0A8S5RP82_9VIRU</name>
<dbReference type="EMBL" id="BK059132">
    <property type="protein sequence ID" value="DAE33110.1"/>
    <property type="molecule type" value="Genomic_DNA"/>
</dbReference>
<evidence type="ECO:0000313" key="1">
    <source>
        <dbReference type="EMBL" id="DAE33110.1"/>
    </source>
</evidence>
<protein>
    <submittedName>
        <fullName evidence="1">Uncharacterized protein</fullName>
    </submittedName>
</protein>
<accession>A0A8S5RP82</accession>
<proteinExistence type="predicted"/>
<organism evidence="1">
    <name type="scientific">virus sp. ctrcb4</name>
    <dbReference type="NCBI Taxonomy" id="2825824"/>
    <lineage>
        <taxon>Viruses</taxon>
    </lineage>
</organism>
<sequence length="33" mass="3552">MTKKLQGAHLPLFVPILFRLHGNYDGPAGVGFG</sequence>
<reference evidence="1" key="1">
    <citation type="journal article" date="2021" name="Proc. Natl. Acad. Sci. U.S.A.">
        <title>A Catalog of Tens of Thousands of Viruses from Human Metagenomes Reveals Hidden Associations with Chronic Diseases.</title>
        <authorList>
            <person name="Tisza M.J."/>
            <person name="Buck C.B."/>
        </authorList>
    </citation>
    <scope>NUCLEOTIDE SEQUENCE</scope>
    <source>
        <strain evidence="1">Ctrcb4</strain>
    </source>
</reference>